<reference evidence="8 9" key="1">
    <citation type="journal article" date="2014" name="Genome Biol.">
        <title>Transcriptome and methylome profiling reveals relics of genome dominance in the mesopolyploid Brassica oleracea.</title>
        <authorList>
            <person name="Parkin I.A."/>
            <person name="Koh C."/>
            <person name="Tang H."/>
            <person name="Robinson S.J."/>
            <person name="Kagale S."/>
            <person name="Clarke W.E."/>
            <person name="Town C.D."/>
            <person name="Nixon J."/>
            <person name="Krishnakumar V."/>
            <person name="Bidwell S.L."/>
            <person name="Denoeud F."/>
            <person name="Belcram H."/>
            <person name="Links M.G."/>
            <person name="Just J."/>
            <person name="Clarke C."/>
            <person name="Bender T."/>
            <person name="Huebert T."/>
            <person name="Mason A.S."/>
            <person name="Pires J.C."/>
            <person name="Barker G."/>
            <person name="Moore J."/>
            <person name="Walley P.G."/>
            <person name="Manoli S."/>
            <person name="Batley J."/>
            <person name="Edwards D."/>
            <person name="Nelson M.N."/>
            <person name="Wang X."/>
            <person name="Paterson A.H."/>
            <person name="King G."/>
            <person name="Bancroft I."/>
            <person name="Chalhoub B."/>
            <person name="Sharpe A.G."/>
        </authorList>
    </citation>
    <scope>NUCLEOTIDE SEQUENCE</scope>
    <source>
        <strain evidence="8 9">cv. TO1000</strain>
    </source>
</reference>
<dbReference type="GO" id="GO:0015297">
    <property type="term" value="F:antiporter activity"/>
    <property type="evidence" value="ECO:0007669"/>
    <property type="project" value="InterPro"/>
</dbReference>
<dbReference type="CDD" id="cd13132">
    <property type="entry name" value="MATE_eukaryotic"/>
    <property type="match status" value="1"/>
</dbReference>
<feature type="transmembrane region" description="Helical" evidence="7">
    <location>
        <begin position="216"/>
        <end position="235"/>
    </location>
</feature>
<dbReference type="eggNOG" id="KOG1347">
    <property type="taxonomic scope" value="Eukaryota"/>
</dbReference>
<feature type="transmembrane region" description="Helical" evidence="7">
    <location>
        <begin position="297"/>
        <end position="315"/>
    </location>
</feature>
<feature type="transmembrane region" description="Helical" evidence="7">
    <location>
        <begin position="446"/>
        <end position="469"/>
    </location>
</feature>
<evidence type="ECO:0000256" key="5">
    <source>
        <dbReference type="ARBA" id="ARBA00022989"/>
    </source>
</evidence>
<dbReference type="InterPro" id="IPR045069">
    <property type="entry name" value="MATE_euk"/>
</dbReference>
<name>A0A0D3CPH6_BRAOL</name>
<keyword evidence="3" id="KW-0813">Transport</keyword>
<keyword evidence="5 7" id="KW-1133">Transmembrane helix</keyword>
<dbReference type="AlphaFoldDB" id="A0A0D3CPH6"/>
<evidence type="ECO:0000313" key="9">
    <source>
        <dbReference type="Proteomes" id="UP000032141"/>
    </source>
</evidence>
<feature type="transmembrane region" description="Helical" evidence="7">
    <location>
        <begin position="342"/>
        <end position="362"/>
    </location>
</feature>
<dbReference type="GO" id="GO:0016020">
    <property type="term" value="C:membrane"/>
    <property type="evidence" value="ECO:0007669"/>
    <property type="project" value="UniProtKB-SubCell"/>
</dbReference>
<feature type="transmembrane region" description="Helical" evidence="7">
    <location>
        <begin position="264"/>
        <end position="285"/>
    </location>
</feature>
<evidence type="ECO:0000256" key="2">
    <source>
        <dbReference type="ARBA" id="ARBA00010199"/>
    </source>
</evidence>
<dbReference type="GO" id="GO:0042910">
    <property type="term" value="F:xenobiotic transmembrane transporter activity"/>
    <property type="evidence" value="ECO:0007669"/>
    <property type="project" value="InterPro"/>
</dbReference>
<evidence type="ECO:0000256" key="3">
    <source>
        <dbReference type="ARBA" id="ARBA00022448"/>
    </source>
</evidence>
<reference evidence="8" key="2">
    <citation type="submission" date="2015-03" db="UniProtKB">
        <authorList>
            <consortium name="EnsemblPlants"/>
        </authorList>
    </citation>
    <scope>IDENTIFICATION</scope>
</reference>
<feature type="transmembrane region" description="Helical" evidence="7">
    <location>
        <begin position="421"/>
        <end position="440"/>
    </location>
</feature>
<dbReference type="InterPro" id="IPR002528">
    <property type="entry name" value="MATE_fam"/>
</dbReference>
<evidence type="ECO:0000256" key="7">
    <source>
        <dbReference type="RuleBase" id="RU004914"/>
    </source>
</evidence>
<evidence type="ECO:0000256" key="1">
    <source>
        <dbReference type="ARBA" id="ARBA00004141"/>
    </source>
</evidence>
<accession>A0A0D3CPH6</accession>
<dbReference type="GO" id="GO:1990961">
    <property type="term" value="P:xenobiotic detoxification by transmembrane export across the plasma membrane"/>
    <property type="evidence" value="ECO:0007669"/>
    <property type="project" value="InterPro"/>
</dbReference>
<dbReference type="EnsemblPlants" id="Bo6g018330.1">
    <property type="protein sequence ID" value="Bo6g018330.1"/>
    <property type="gene ID" value="Bo6g018330"/>
</dbReference>
<feature type="transmembrane region" description="Helical" evidence="7">
    <location>
        <begin position="149"/>
        <end position="167"/>
    </location>
</feature>
<feature type="transmembrane region" description="Helical" evidence="7">
    <location>
        <begin position="116"/>
        <end position="137"/>
    </location>
</feature>
<dbReference type="KEGG" id="boe:106299753"/>
<dbReference type="Pfam" id="PF01554">
    <property type="entry name" value="MatE"/>
    <property type="match status" value="2"/>
</dbReference>
<dbReference type="OrthoDB" id="2126698at2759"/>
<proteinExistence type="inferred from homology"/>
<evidence type="ECO:0000313" key="8">
    <source>
        <dbReference type="EnsemblPlants" id="Bo6g018330.1"/>
    </source>
</evidence>
<dbReference type="Proteomes" id="UP000032141">
    <property type="component" value="Chromosome C6"/>
</dbReference>
<evidence type="ECO:0000256" key="6">
    <source>
        <dbReference type="ARBA" id="ARBA00023136"/>
    </source>
</evidence>
<keyword evidence="6 7" id="KW-0472">Membrane</keyword>
<keyword evidence="4 7" id="KW-0812">Transmembrane</keyword>
<dbReference type="PANTHER" id="PTHR11206">
    <property type="entry name" value="MULTIDRUG RESISTANCE PROTEIN"/>
    <property type="match status" value="1"/>
</dbReference>
<sequence length="510" mass="56086">MSQSNHVSDEVTIPLLQNMPLHEKLHLLKNYFTEAVSIAIIFFPFVLTSVFTYLRSLASMHFLGGLGSFTLAGCSLALASANITAYALFSGLTGGAETICSQAIGAKRYNLFRATIWRGMILLLFTSFPVLFIWLNIERILTMLKQDMELASIAGTFLLYSVPDLVAQSLLHPLKAYLKTQSKTRPLSILTGVTSILHFLIMYLFVSYFKFEVKGIAVSSVLSNFILVAFLFTFFKGNKLGSDDEEEGVTEESYEDRVREWKKLFYLAIPSCGMGCLEFWFYEIMILICGLLGKPKVAIASMGLIIQITSLVYIFPHSLSSAVSTRVGNELGSNRPHAARRAAIVGLCLSILLGIMASTFMFSVRNVWATFFTDGEQVINLVSKVLPIVCLCELGNCPQTTVGGVLRGSARPWVGASINAAAFYAIGLPVALVMAFPFGFGFGLKGLWLGMLAAQITCVIGMMVAMYRIDWELEAERARDLTSLDDCRSDGEVEDGEAGRLISRVESFEG</sequence>
<feature type="transmembrane region" description="Helical" evidence="7">
    <location>
        <begin position="66"/>
        <end position="89"/>
    </location>
</feature>
<comment type="similarity">
    <text evidence="2 7">Belongs to the multi antimicrobial extrusion (MATE) (TC 2.A.66.1) family.</text>
</comment>
<dbReference type="HOGENOM" id="CLU_012893_1_0_1"/>
<feature type="transmembrane region" description="Helical" evidence="7">
    <location>
        <begin position="35"/>
        <end position="54"/>
    </location>
</feature>
<comment type="subcellular location">
    <subcellularLocation>
        <location evidence="1">Membrane</location>
        <topology evidence="1">Multi-pass membrane protein</topology>
    </subcellularLocation>
</comment>
<dbReference type="RefSeq" id="XP_013591232.1">
    <property type="nucleotide sequence ID" value="XM_013735778.1"/>
</dbReference>
<dbReference type="Gramene" id="Bo6g018330.1">
    <property type="protein sequence ID" value="Bo6g018330.1"/>
    <property type="gene ID" value="Bo6g018330"/>
</dbReference>
<dbReference type="OMA" id="EIMILIC"/>
<evidence type="ECO:0000256" key="4">
    <source>
        <dbReference type="ARBA" id="ARBA00022692"/>
    </source>
</evidence>
<feature type="transmembrane region" description="Helical" evidence="7">
    <location>
        <begin position="187"/>
        <end position="209"/>
    </location>
</feature>
<keyword evidence="9" id="KW-1185">Reference proteome</keyword>
<protein>
    <recommendedName>
        <fullName evidence="7">Protein DETOXIFICATION</fullName>
    </recommendedName>
    <alternativeName>
        <fullName evidence="7">Multidrug and toxic compound extrusion protein</fullName>
    </alternativeName>
</protein>
<dbReference type="GeneID" id="106299753"/>
<dbReference type="NCBIfam" id="TIGR00797">
    <property type="entry name" value="matE"/>
    <property type="match status" value="1"/>
</dbReference>
<organism evidence="8 9">
    <name type="scientific">Brassica oleracea var. oleracea</name>
    <dbReference type="NCBI Taxonomy" id="109376"/>
    <lineage>
        <taxon>Eukaryota</taxon>
        <taxon>Viridiplantae</taxon>
        <taxon>Streptophyta</taxon>
        <taxon>Embryophyta</taxon>
        <taxon>Tracheophyta</taxon>
        <taxon>Spermatophyta</taxon>
        <taxon>Magnoliopsida</taxon>
        <taxon>eudicotyledons</taxon>
        <taxon>Gunneridae</taxon>
        <taxon>Pentapetalae</taxon>
        <taxon>rosids</taxon>
        <taxon>malvids</taxon>
        <taxon>Brassicales</taxon>
        <taxon>Brassicaceae</taxon>
        <taxon>Brassiceae</taxon>
        <taxon>Brassica</taxon>
    </lineage>
</organism>